<gene>
    <name evidence="1" type="ORF">XPR_1198</name>
</gene>
<evidence type="ECO:0000313" key="2">
    <source>
        <dbReference type="Proteomes" id="UP000019084"/>
    </source>
</evidence>
<dbReference type="AlphaFoldDB" id="W4SEF6"/>
<dbReference type="Proteomes" id="UP000019084">
    <property type="component" value="Unassembled WGS sequence"/>
</dbReference>
<dbReference type="EMBL" id="BAVC01000074">
    <property type="protein sequence ID" value="GAE54563.1"/>
    <property type="molecule type" value="Genomic_DNA"/>
</dbReference>
<protein>
    <submittedName>
        <fullName evidence="1">Uncharacterized protein</fullName>
    </submittedName>
</protein>
<sequence length="100" mass="10237">MPVGTMLVARQSPLQSELSLQVLPASAYGTTQRTVCMRPTGRSCPPFAVHSAASAETARGGCGAFAAAPDLAAGVLLHAVSSSAQSTAWIHRLAMLKLSS</sequence>
<evidence type="ECO:0000313" key="1">
    <source>
        <dbReference type="EMBL" id="GAE54563.1"/>
    </source>
</evidence>
<name>W4SEF6_9XANT</name>
<organism evidence="1 2">
    <name type="scientific">Xanthomonas arboricola pv. pruni MAFF 301420</name>
    <dbReference type="NCBI Taxonomy" id="1418095"/>
    <lineage>
        <taxon>Bacteria</taxon>
        <taxon>Pseudomonadati</taxon>
        <taxon>Pseudomonadota</taxon>
        <taxon>Gammaproteobacteria</taxon>
        <taxon>Lysobacterales</taxon>
        <taxon>Lysobacteraceae</taxon>
        <taxon>Xanthomonas</taxon>
    </lineage>
</organism>
<reference evidence="1 2" key="1">
    <citation type="submission" date="2014-01" db="EMBL/GenBank/DDBJ databases">
        <title>Genome sequence and analysis of Xanthomonas arboricola pv. pruni.</title>
        <authorList>
            <person name="Fujikawa T."/>
            <person name="Nakazono-Nagaoka E."/>
        </authorList>
    </citation>
    <scope>NUCLEOTIDE SEQUENCE [LARGE SCALE GENOMIC DNA]</scope>
    <source>
        <strain evidence="2">MAFF 301420</strain>
    </source>
</reference>
<comment type="caution">
    <text evidence="1">The sequence shown here is derived from an EMBL/GenBank/DDBJ whole genome shotgun (WGS) entry which is preliminary data.</text>
</comment>
<accession>W4SEF6</accession>
<proteinExistence type="predicted"/>